<dbReference type="OrthoDB" id="1748794at2"/>
<evidence type="ECO:0000259" key="9">
    <source>
        <dbReference type="PROSITE" id="PS51779"/>
    </source>
</evidence>
<dbReference type="InterPro" id="IPR013685">
    <property type="entry name" value="POTRA_FtsQ_type"/>
</dbReference>
<dbReference type="Proteomes" id="UP000007468">
    <property type="component" value="Chromosome"/>
</dbReference>
<name>D6GRV3_FILAD</name>
<dbReference type="KEGG" id="faa:HMPREF0389_00309"/>
<keyword evidence="5 8" id="KW-1133">Transmembrane helix</keyword>
<dbReference type="AlphaFoldDB" id="D6GRV3"/>
<dbReference type="InterPro" id="IPR034746">
    <property type="entry name" value="POTRA"/>
</dbReference>
<gene>
    <name evidence="10" type="ordered locus">HMPREF0389_00309</name>
</gene>
<dbReference type="InterPro" id="IPR050487">
    <property type="entry name" value="FtsQ_DivIB"/>
</dbReference>
<feature type="transmembrane region" description="Helical" evidence="8">
    <location>
        <begin position="57"/>
        <end position="76"/>
    </location>
</feature>
<keyword evidence="4 8" id="KW-0812">Transmembrane</keyword>
<keyword evidence="11" id="KW-1185">Reference proteome</keyword>
<dbReference type="HOGENOM" id="CLU_047677_4_2_9"/>
<accession>D6GRV3</accession>
<dbReference type="Pfam" id="PF03799">
    <property type="entry name" value="FtsQ_DivIB_C"/>
    <property type="match status" value="1"/>
</dbReference>
<dbReference type="STRING" id="546269.HMPREF0389_00309"/>
<evidence type="ECO:0000256" key="7">
    <source>
        <dbReference type="ARBA" id="ARBA00023306"/>
    </source>
</evidence>
<feature type="domain" description="POTRA" evidence="9">
    <location>
        <begin position="77"/>
        <end position="156"/>
    </location>
</feature>
<dbReference type="GO" id="GO:0051301">
    <property type="term" value="P:cell division"/>
    <property type="evidence" value="ECO:0007669"/>
    <property type="project" value="UniProtKB-KW"/>
</dbReference>
<dbReference type="PANTHER" id="PTHR37820">
    <property type="entry name" value="CELL DIVISION PROTEIN DIVIB"/>
    <property type="match status" value="1"/>
</dbReference>
<evidence type="ECO:0000256" key="8">
    <source>
        <dbReference type="SAM" id="Phobius"/>
    </source>
</evidence>
<organism evidence="10 11">
    <name type="scientific">Filifactor alocis (strain ATCC 35896 / CCUG 47790 / D40 B5)</name>
    <name type="common">Fusobacterium alocis</name>
    <dbReference type="NCBI Taxonomy" id="546269"/>
    <lineage>
        <taxon>Bacteria</taxon>
        <taxon>Bacillati</taxon>
        <taxon>Bacillota</taxon>
        <taxon>Clostridia</taxon>
        <taxon>Peptostreptococcales</taxon>
        <taxon>Filifactoraceae</taxon>
        <taxon>Filifactor</taxon>
    </lineage>
</organism>
<evidence type="ECO:0000256" key="4">
    <source>
        <dbReference type="ARBA" id="ARBA00022692"/>
    </source>
</evidence>
<comment type="subcellular location">
    <subcellularLocation>
        <location evidence="1">Membrane</location>
    </subcellularLocation>
</comment>
<dbReference type="PANTHER" id="PTHR37820:SF1">
    <property type="entry name" value="CELL DIVISION PROTEIN FTSQ"/>
    <property type="match status" value="1"/>
</dbReference>
<proteinExistence type="predicted"/>
<keyword evidence="7" id="KW-0131">Cell cycle</keyword>
<evidence type="ECO:0000256" key="6">
    <source>
        <dbReference type="ARBA" id="ARBA00023136"/>
    </source>
</evidence>
<dbReference type="eggNOG" id="COG1589">
    <property type="taxonomic scope" value="Bacteria"/>
</dbReference>
<evidence type="ECO:0000256" key="1">
    <source>
        <dbReference type="ARBA" id="ARBA00004370"/>
    </source>
</evidence>
<dbReference type="EMBL" id="CP002390">
    <property type="protein sequence ID" value="EFE28394.2"/>
    <property type="molecule type" value="Genomic_DNA"/>
</dbReference>
<sequence>MDKRTNKNSTNESNVVFLSEETLISDKNKQSITNSEDSNSKKSIMDLLDEKSYVKKVQIIIFIFLIGILLFLFSPICKLKMIVVLGDNTLTQEELIKLGKIQTNRSIYLISTSAIESRLTENPYVKNANITRKFPNKLIADLNMREEVATVNFEEGFVIIDHTGYILKIEQDVSKIVKPLITGVSSNKGLKVGQVLPSSEENDFRMILELISNIQNAGLIQNISEMNLQDPKNIYMITTQGLKVLLGDGEDLTYKLMQLSPILVDLHTKNITYGTIDMRFNSYPVYREN</sequence>
<dbReference type="RefSeq" id="WP_014261998.1">
    <property type="nucleotide sequence ID" value="NC_016630.1"/>
</dbReference>
<dbReference type="InterPro" id="IPR005548">
    <property type="entry name" value="Cell_div_FtsQ/DivIB_C"/>
</dbReference>
<keyword evidence="2" id="KW-1003">Cell membrane</keyword>
<keyword evidence="3" id="KW-0132">Cell division</keyword>
<evidence type="ECO:0000256" key="5">
    <source>
        <dbReference type="ARBA" id="ARBA00022989"/>
    </source>
</evidence>
<evidence type="ECO:0000256" key="2">
    <source>
        <dbReference type="ARBA" id="ARBA00022475"/>
    </source>
</evidence>
<keyword evidence="6 8" id="KW-0472">Membrane</keyword>
<dbReference type="Gene3D" id="3.10.20.310">
    <property type="entry name" value="membrane protein fhac"/>
    <property type="match status" value="1"/>
</dbReference>
<evidence type="ECO:0000256" key="3">
    <source>
        <dbReference type="ARBA" id="ARBA00022618"/>
    </source>
</evidence>
<evidence type="ECO:0000313" key="10">
    <source>
        <dbReference type="EMBL" id="EFE28394.2"/>
    </source>
</evidence>
<protein>
    <submittedName>
        <fullName evidence="10">POTRA domain protein, FtsQ-type</fullName>
    </submittedName>
</protein>
<reference evidence="11" key="1">
    <citation type="submission" date="2010-12" db="EMBL/GenBank/DDBJ databases">
        <title>The genome sequence of Filifactor alocis strain ATCC 35896.</title>
        <authorList>
            <consortium name="The Broad Institute Genome Sequencing Platform"/>
            <person name="Ward D."/>
            <person name="Earl A."/>
            <person name="Feldgarden M."/>
            <person name="Young S.K."/>
            <person name="Gargeya S."/>
            <person name="Zeng Q."/>
            <person name="Alvarado L."/>
            <person name="Berlin A."/>
            <person name="Bochicchio J."/>
            <person name="Chapman S.B."/>
            <person name="Chen Z."/>
            <person name="Freedman E."/>
            <person name="Gellesch M."/>
            <person name="Goldberg J."/>
            <person name="Griggs A."/>
            <person name="Gujja S."/>
            <person name="Heilman E."/>
            <person name="Heiman D."/>
            <person name="Howarth C."/>
            <person name="Mehta T."/>
            <person name="Neiman D."/>
            <person name="Pearson M."/>
            <person name="Roberts A."/>
            <person name="Saif S."/>
            <person name="Shea T."/>
            <person name="Shenoy N."/>
            <person name="Sisk P."/>
            <person name="Stolte C."/>
            <person name="Sykes S."/>
            <person name="White J."/>
            <person name="Yandava C."/>
            <person name="Izard J."/>
            <person name="Blanton J.M."/>
            <person name="Baranova O.V."/>
            <person name="Tanner A.C."/>
            <person name="Dewhirst F.E."/>
            <person name="Haas B."/>
            <person name="Nusbaum C."/>
            <person name="Birren B."/>
        </authorList>
    </citation>
    <scope>NUCLEOTIDE SEQUENCE [LARGE SCALE GENOMIC DNA]</scope>
    <source>
        <strain evidence="11">ATCC 35896 / D40 B5</strain>
    </source>
</reference>
<evidence type="ECO:0000313" key="11">
    <source>
        <dbReference type="Proteomes" id="UP000007468"/>
    </source>
</evidence>
<dbReference type="Pfam" id="PF08478">
    <property type="entry name" value="POTRA_1"/>
    <property type="match status" value="1"/>
</dbReference>
<dbReference type="PROSITE" id="PS51779">
    <property type="entry name" value="POTRA"/>
    <property type="match status" value="1"/>
</dbReference>
<dbReference type="GO" id="GO:0005886">
    <property type="term" value="C:plasma membrane"/>
    <property type="evidence" value="ECO:0007669"/>
    <property type="project" value="TreeGrafter"/>
</dbReference>